<evidence type="ECO:0000313" key="3">
    <source>
        <dbReference type="Proteomes" id="UP000554482"/>
    </source>
</evidence>
<keyword evidence="3" id="KW-1185">Reference proteome</keyword>
<evidence type="ECO:0000256" key="1">
    <source>
        <dbReference type="SAM" id="MobiDB-lite"/>
    </source>
</evidence>
<evidence type="ECO:0000313" key="2">
    <source>
        <dbReference type="EMBL" id="KAF5205225.1"/>
    </source>
</evidence>
<dbReference type="EMBL" id="JABWDY010004363">
    <property type="protein sequence ID" value="KAF5205225.1"/>
    <property type="molecule type" value="Genomic_DNA"/>
</dbReference>
<dbReference type="AlphaFoldDB" id="A0A7J6X8P0"/>
<name>A0A7J6X8P0_THATH</name>
<gene>
    <name evidence="2" type="ORF">FRX31_005188</name>
</gene>
<comment type="caution">
    <text evidence="2">The sequence shown here is derived from an EMBL/GenBank/DDBJ whole genome shotgun (WGS) entry which is preliminary data.</text>
</comment>
<feature type="compositionally biased region" description="Acidic residues" evidence="1">
    <location>
        <begin position="87"/>
        <end position="97"/>
    </location>
</feature>
<sequence length="97" mass="11107">MLAYFLTLNDKWRETSYTSLYKVVNRDAKLKVYEPNFDTTADTDETMANTFDRMELEDKKVEEDTAVAEGEKGATVEGEQNQQVEGEQLEGDQQEGE</sequence>
<feature type="region of interest" description="Disordered" evidence="1">
    <location>
        <begin position="56"/>
        <end position="97"/>
    </location>
</feature>
<dbReference type="Proteomes" id="UP000554482">
    <property type="component" value="Unassembled WGS sequence"/>
</dbReference>
<reference evidence="2 3" key="1">
    <citation type="submission" date="2020-06" db="EMBL/GenBank/DDBJ databases">
        <title>Transcriptomic and genomic resources for Thalictrum thalictroides and T. hernandezii: Facilitating candidate gene discovery in an emerging model plant lineage.</title>
        <authorList>
            <person name="Arias T."/>
            <person name="Riano-Pachon D.M."/>
            <person name="Di Stilio V.S."/>
        </authorList>
    </citation>
    <scope>NUCLEOTIDE SEQUENCE [LARGE SCALE GENOMIC DNA]</scope>
    <source>
        <strain evidence="3">cv. WT478/WT964</strain>
        <tissue evidence="2">Leaves</tissue>
    </source>
</reference>
<accession>A0A7J6X8P0</accession>
<proteinExistence type="predicted"/>
<organism evidence="2 3">
    <name type="scientific">Thalictrum thalictroides</name>
    <name type="common">Rue-anemone</name>
    <name type="synonym">Anemone thalictroides</name>
    <dbReference type="NCBI Taxonomy" id="46969"/>
    <lineage>
        <taxon>Eukaryota</taxon>
        <taxon>Viridiplantae</taxon>
        <taxon>Streptophyta</taxon>
        <taxon>Embryophyta</taxon>
        <taxon>Tracheophyta</taxon>
        <taxon>Spermatophyta</taxon>
        <taxon>Magnoliopsida</taxon>
        <taxon>Ranunculales</taxon>
        <taxon>Ranunculaceae</taxon>
        <taxon>Thalictroideae</taxon>
        <taxon>Thalictrum</taxon>
    </lineage>
</organism>
<feature type="compositionally biased region" description="Basic and acidic residues" evidence="1">
    <location>
        <begin position="56"/>
        <end position="74"/>
    </location>
</feature>
<protein>
    <submittedName>
        <fullName evidence="2">Uncharacterized protein</fullName>
    </submittedName>
</protein>
<feature type="compositionally biased region" description="Low complexity" evidence="1">
    <location>
        <begin position="77"/>
        <end position="86"/>
    </location>
</feature>